<feature type="region of interest" description="Disordered" evidence="4">
    <location>
        <begin position="76"/>
        <end position="97"/>
    </location>
</feature>
<dbReference type="SUPFAM" id="SSF51569">
    <property type="entry name" value="Aldolase"/>
    <property type="match status" value="1"/>
</dbReference>
<evidence type="ECO:0000313" key="5">
    <source>
        <dbReference type="EMBL" id="KOG90781.1"/>
    </source>
</evidence>
<dbReference type="InterPro" id="IPR013785">
    <property type="entry name" value="Aldolase_TIM"/>
</dbReference>
<comment type="similarity">
    <text evidence="1 3">Belongs to the class-II DAHP synthase family.</text>
</comment>
<dbReference type="PANTHER" id="PTHR21337">
    <property type="entry name" value="PHOSPHO-2-DEHYDRO-3-DEOXYHEPTONATE ALDOLASE 1, 2"/>
    <property type="match status" value="1"/>
</dbReference>
<protein>
    <recommendedName>
        <fullName evidence="3">Phospho-2-dehydro-3-deoxyheptonate aldolase</fullName>
        <ecNumber evidence="3">2.5.1.54</ecNumber>
    </recommendedName>
</protein>
<name>A0ABR5JBE8_9ACTN</name>
<comment type="pathway">
    <text evidence="3">Metabolic intermediate biosynthesis; chorismate biosynthesis; chorismate from D-erythrose 4-phosphate and phosphoenolpyruvate: step 1/7.</text>
</comment>
<evidence type="ECO:0000256" key="3">
    <source>
        <dbReference type="RuleBase" id="RU363071"/>
    </source>
</evidence>
<organism evidence="5 6">
    <name type="scientific">Streptomyces varsoviensis</name>
    <dbReference type="NCBI Taxonomy" id="67373"/>
    <lineage>
        <taxon>Bacteria</taxon>
        <taxon>Bacillati</taxon>
        <taxon>Actinomycetota</taxon>
        <taxon>Actinomycetes</taxon>
        <taxon>Kitasatosporales</taxon>
        <taxon>Streptomycetaceae</taxon>
        <taxon>Streptomyces</taxon>
    </lineage>
</organism>
<proteinExistence type="inferred from homology"/>
<reference evidence="5 6" key="1">
    <citation type="submission" date="2015-07" db="EMBL/GenBank/DDBJ databases">
        <authorList>
            <person name="Ju K.-S."/>
            <person name="Doroghazi J.R."/>
            <person name="Metcalf W.W."/>
        </authorList>
    </citation>
    <scope>NUCLEOTIDE SEQUENCE [LARGE SCALE GENOMIC DNA]</scope>
    <source>
        <strain evidence="5 6">NRRL B-3589</strain>
    </source>
</reference>
<keyword evidence="2 3" id="KW-0808">Transferase</keyword>
<keyword evidence="6" id="KW-1185">Reference proteome</keyword>
<evidence type="ECO:0000256" key="4">
    <source>
        <dbReference type="SAM" id="MobiDB-lite"/>
    </source>
</evidence>
<feature type="non-terminal residue" evidence="5">
    <location>
        <position position="1"/>
    </location>
</feature>
<dbReference type="InterPro" id="IPR002480">
    <property type="entry name" value="DAHP_synth_2"/>
</dbReference>
<dbReference type="EMBL" id="LGUT01000561">
    <property type="protein sequence ID" value="KOG90781.1"/>
    <property type="molecule type" value="Genomic_DNA"/>
</dbReference>
<dbReference type="PANTHER" id="PTHR21337:SF0">
    <property type="entry name" value="PHOSPHO-2-DEHYDRO-3-DEOXYHEPTONATE ALDOLASE"/>
    <property type="match status" value="1"/>
</dbReference>
<dbReference type="EC" id="2.5.1.54" evidence="3"/>
<sequence length="97" mass="10438">GIQAGDCAEDPADCTPDGVARKAALLALLADRMAENTDRPVLRVGRLAGQFAKPRSAPTERVGGLELPAYRGYMVNAHEPDPERRRPDPASVSYTHL</sequence>
<keyword evidence="3" id="KW-0028">Amino-acid biosynthesis</keyword>
<feature type="compositionally biased region" description="Basic and acidic residues" evidence="4">
    <location>
        <begin position="78"/>
        <end position="88"/>
    </location>
</feature>
<evidence type="ECO:0000256" key="2">
    <source>
        <dbReference type="ARBA" id="ARBA00022679"/>
    </source>
</evidence>
<accession>A0ABR5JBE8</accession>
<comment type="caution">
    <text evidence="5">The sequence shown here is derived from an EMBL/GenBank/DDBJ whole genome shotgun (WGS) entry which is preliminary data.</text>
</comment>
<dbReference type="Pfam" id="PF01474">
    <property type="entry name" value="DAHP_synth_2"/>
    <property type="match status" value="1"/>
</dbReference>
<evidence type="ECO:0000313" key="6">
    <source>
        <dbReference type="Proteomes" id="UP000037020"/>
    </source>
</evidence>
<dbReference type="Gene3D" id="3.20.20.70">
    <property type="entry name" value="Aldolase class I"/>
    <property type="match status" value="1"/>
</dbReference>
<comment type="catalytic activity">
    <reaction evidence="3">
        <text>D-erythrose 4-phosphate + phosphoenolpyruvate + H2O = 7-phospho-2-dehydro-3-deoxy-D-arabino-heptonate + phosphate</text>
        <dbReference type="Rhea" id="RHEA:14717"/>
        <dbReference type="ChEBI" id="CHEBI:15377"/>
        <dbReference type="ChEBI" id="CHEBI:16897"/>
        <dbReference type="ChEBI" id="CHEBI:43474"/>
        <dbReference type="ChEBI" id="CHEBI:58394"/>
        <dbReference type="ChEBI" id="CHEBI:58702"/>
        <dbReference type="EC" id="2.5.1.54"/>
    </reaction>
</comment>
<evidence type="ECO:0000256" key="1">
    <source>
        <dbReference type="ARBA" id="ARBA00008911"/>
    </source>
</evidence>
<dbReference type="Proteomes" id="UP000037020">
    <property type="component" value="Unassembled WGS sequence"/>
</dbReference>
<keyword evidence="3" id="KW-0057">Aromatic amino acid biosynthesis</keyword>
<feature type="non-terminal residue" evidence="5">
    <location>
        <position position="97"/>
    </location>
</feature>
<gene>
    <name evidence="5" type="ORF">ADK38_06810</name>
</gene>